<evidence type="ECO:0000313" key="2">
    <source>
        <dbReference type="EMBL" id="OMJ67931.1"/>
    </source>
</evidence>
<reference evidence="2 3" key="1">
    <citation type="submission" date="2016-11" db="EMBL/GenBank/DDBJ databases">
        <title>The macronuclear genome of Stentor coeruleus: a giant cell with tiny introns.</title>
        <authorList>
            <person name="Slabodnick M."/>
            <person name="Ruby J.G."/>
            <person name="Reiff S.B."/>
            <person name="Swart E.C."/>
            <person name="Gosai S."/>
            <person name="Prabakaran S."/>
            <person name="Witkowska E."/>
            <person name="Larue G.E."/>
            <person name="Fisher S."/>
            <person name="Freeman R.M."/>
            <person name="Gunawardena J."/>
            <person name="Chu W."/>
            <person name="Stover N.A."/>
            <person name="Gregory B.D."/>
            <person name="Nowacki M."/>
            <person name="Derisi J."/>
            <person name="Roy S.W."/>
            <person name="Marshall W.F."/>
            <person name="Sood P."/>
        </authorList>
    </citation>
    <scope>NUCLEOTIDE SEQUENCE [LARGE SCALE GENOMIC DNA]</scope>
    <source>
        <strain evidence="2">WM001</strain>
    </source>
</reference>
<dbReference type="AlphaFoldDB" id="A0A1R2ATT5"/>
<dbReference type="EMBL" id="MPUH01001413">
    <property type="protein sequence ID" value="OMJ67931.1"/>
    <property type="molecule type" value="Genomic_DNA"/>
</dbReference>
<comment type="caution">
    <text evidence="2">The sequence shown here is derived from an EMBL/GenBank/DDBJ whole genome shotgun (WGS) entry which is preliminary data.</text>
</comment>
<gene>
    <name evidence="2" type="ORF">SteCoe_34769</name>
</gene>
<sequence length="143" mass="16383">MEELVTSLVERNIVNLTEIIETSSVPAGISIDYLPILITFLIQKAGQSSSPQTIDWLYELVKEYPDLCRDISENYQESVKNINLKCADIKTLYQIKGKLSLFAQIRNEFPEVSTATPEQLYEFSSEESEEVNYQEFSDNEENS</sequence>
<feature type="region of interest" description="Disordered" evidence="1">
    <location>
        <begin position="117"/>
        <end position="143"/>
    </location>
</feature>
<proteinExistence type="predicted"/>
<evidence type="ECO:0000256" key="1">
    <source>
        <dbReference type="SAM" id="MobiDB-lite"/>
    </source>
</evidence>
<dbReference type="Proteomes" id="UP000187209">
    <property type="component" value="Unassembled WGS sequence"/>
</dbReference>
<accession>A0A1R2ATT5</accession>
<keyword evidence="3" id="KW-1185">Reference proteome</keyword>
<protein>
    <submittedName>
        <fullName evidence="2">Uncharacterized protein</fullName>
    </submittedName>
</protein>
<feature type="compositionally biased region" description="Acidic residues" evidence="1">
    <location>
        <begin position="124"/>
        <end position="143"/>
    </location>
</feature>
<evidence type="ECO:0000313" key="3">
    <source>
        <dbReference type="Proteomes" id="UP000187209"/>
    </source>
</evidence>
<organism evidence="2 3">
    <name type="scientific">Stentor coeruleus</name>
    <dbReference type="NCBI Taxonomy" id="5963"/>
    <lineage>
        <taxon>Eukaryota</taxon>
        <taxon>Sar</taxon>
        <taxon>Alveolata</taxon>
        <taxon>Ciliophora</taxon>
        <taxon>Postciliodesmatophora</taxon>
        <taxon>Heterotrichea</taxon>
        <taxon>Heterotrichida</taxon>
        <taxon>Stentoridae</taxon>
        <taxon>Stentor</taxon>
    </lineage>
</organism>
<name>A0A1R2ATT5_9CILI</name>